<proteinExistence type="predicted"/>
<gene>
    <name evidence="1" type="ORF">RR45_GL000939</name>
    <name evidence="2" type="ORF">SAMN02746068_00482</name>
</gene>
<dbReference type="Proteomes" id="UP000218979">
    <property type="component" value="Unassembled WGS sequence"/>
</dbReference>
<evidence type="ECO:0000313" key="3">
    <source>
        <dbReference type="Proteomes" id="UP000185655"/>
    </source>
</evidence>
<accession>A0A1K2H640</accession>
<sequence>MDKFELLEAEYEQHFKVPFPTRIIGFWDPLHDSVEYIESEGFEKMKAAVDSAIAKNEPIEELPKDVWENVIF</sequence>
<keyword evidence="4" id="KW-1185">Reference proteome</keyword>
<dbReference type="RefSeq" id="WP_031366594.1">
    <property type="nucleotide sequence ID" value="NZ_FPKS01000002.1"/>
</dbReference>
<dbReference type="EMBL" id="FPKS01000002">
    <property type="protein sequence ID" value="SFZ71757.1"/>
    <property type="molecule type" value="Genomic_DNA"/>
</dbReference>
<dbReference type="STRING" id="1122154.SAMN02746068_00482"/>
<protein>
    <submittedName>
        <fullName evidence="2">Uncharacterized protein</fullName>
    </submittedName>
</protein>
<evidence type="ECO:0000313" key="2">
    <source>
        <dbReference type="EMBL" id="SFZ71757.1"/>
    </source>
</evidence>
<dbReference type="Proteomes" id="UP000185655">
    <property type="component" value="Unassembled WGS sequence"/>
</dbReference>
<evidence type="ECO:0000313" key="1">
    <source>
        <dbReference type="EMBL" id="PCS04624.1"/>
    </source>
</evidence>
<reference evidence="1 4" key="1">
    <citation type="submission" date="2014-12" db="EMBL/GenBank/DDBJ databases">
        <title>Draft genome sequences of 10 type strains of Lactococcus.</title>
        <authorList>
            <person name="Sun Z."/>
            <person name="Zhong Z."/>
            <person name="Liu W."/>
            <person name="Zhang W."/>
            <person name="Zhang H."/>
        </authorList>
    </citation>
    <scope>NUCLEOTIDE SEQUENCE [LARGE SCALE GENOMIC DNA]</scope>
    <source>
        <strain evidence="1 4">DSM 22330</strain>
    </source>
</reference>
<evidence type="ECO:0000313" key="4">
    <source>
        <dbReference type="Proteomes" id="UP000218979"/>
    </source>
</evidence>
<organism evidence="2 3">
    <name type="scientific">Pseudolactococcus chungangensis CAU 28 = DSM 22330</name>
    <dbReference type="NCBI Taxonomy" id="1122154"/>
    <lineage>
        <taxon>Bacteria</taxon>
        <taxon>Bacillati</taxon>
        <taxon>Bacillota</taxon>
        <taxon>Bacilli</taxon>
        <taxon>Lactobacillales</taxon>
        <taxon>Streptococcaceae</taxon>
        <taxon>Pseudolactococcus</taxon>
    </lineage>
</organism>
<dbReference type="AlphaFoldDB" id="A0A1K2H640"/>
<name>A0A1K2H640_9LACT</name>
<dbReference type="OrthoDB" id="2242992at2"/>
<reference evidence="2 3" key="2">
    <citation type="submission" date="2016-11" db="EMBL/GenBank/DDBJ databases">
        <authorList>
            <person name="Jaros S."/>
            <person name="Januszkiewicz K."/>
            <person name="Wedrychowicz H."/>
        </authorList>
    </citation>
    <scope>NUCLEOTIDE SEQUENCE [LARGE SCALE GENOMIC DNA]</scope>
    <source>
        <strain evidence="2 3">DSM 22330</strain>
    </source>
</reference>
<dbReference type="EMBL" id="JXJT01000002">
    <property type="protein sequence ID" value="PCS04624.1"/>
    <property type="molecule type" value="Genomic_DNA"/>
</dbReference>